<dbReference type="PANTHER" id="PTHR10374:SF30">
    <property type="entry name" value="LACTOYLGLUTATHIONE LYASE"/>
    <property type="match status" value="1"/>
</dbReference>
<dbReference type="PROSITE" id="PS51819">
    <property type="entry name" value="VOC"/>
    <property type="match status" value="1"/>
</dbReference>
<dbReference type="InterPro" id="IPR029068">
    <property type="entry name" value="Glyas_Bleomycin-R_OHBP_Dase"/>
</dbReference>
<dbReference type="SUPFAM" id="SSF54593">
    <property type="entry name" value="Glyoxalase/Bleomycin resistance protein/Dihydroxybiphenyl dioxygenase"/>
    <property type="match status" value="1"/>
</dbReference>
<sequence length="153" mass="17724">MYNHTQIRVKDHEKSLAFYKDVMKLEIRRQRGRRRQIQPLLPRVRPTHPHSSPAAPTPTATHRAGGPARAHVELRIAIPKTTLPLQVPQAPQAFGYICRMDNLDACARFEEGAWGGRKKRLSERWMKDIAFVPDPDNYWIEVIQNEGLTKRVR</sequence>
<reference evidence="3" key="1">
    <citation type="submission" date="2023-03" db="EMBL/GenBank/DDBJ databases">
        <title>Massive genome expansion in bonnet fungi (Mycena s.s.) driven by repeated elements and novel gene families across ecological guilds.</title>
        <authorList>
            <consortium name="Lawrence Berkeley National Laboratory"/>
            <person name="Harder C.B."/>
            <person name="Miyauchi S."/>
            <person name="Viragh M."/>
            <person name="Kuo A."/>
            <person name="Thoen E."/>
            <person name="Andreopoulos B."/>
            <person name="Lu D."/>
            <person name="Skrede I."/>
            <person name="Drula E."/>
            <person name="Henrissat B."/>
            <person name="Morin E."/>
            <person name="Kohler A."/>
            <person name="Barry K."/>
            <person name="LaButti K."/>
            <person name="Morin E."/>
            <person name="Salamov A."/>
            <person name="Lipzen A."/>
            <person name="Mereny Z."/>
            <person name="Hegedus B."/>
            <person name="Baldrian P."/>
            <person name="Stursova M."/>
            <person name="Weitz H."/>
            <person name="Taylor A."/>
            <person name="Grigoriev I.V."/>
            <person name="Nagy L.G."/>
            <person name="Martin F."/>
            <person name="Kauserud H."/>
        </authorList>
    </citation>
    <scope>NUCLEOTIDE SEQUENCE</scope>
    <source>
        <strain evidence="3">CBHHK002</strain>
    </source>
</reference>
<dbReference type="Pfam" id="PF00903">
    <property type="entry name" value="Glyoxalase"/>
    <property type="match status" value="1"/>
</dbReference>
<dbReference type="AlphaFoldDB" id="A0AAD7EEE0"/>
<evidence type="ECO:0000259" key="2">
    <source>
        <dbReference type="PROSITE" id="PS51819"/>
    </source>
</evidence>
<feature type="domain" description="VOC" evidence="2">
    <location>
        <begin position="1"/>
        <end position="145"/>
    </location>
</feature>
<dbReference type="PANTHER" id="PTHR10374">
    <property type="entry name" value="LACTOYLGLUTATHIONE LYASE GLYOXALASE I"/>
    <property type="match status" value="1"/>
</dbReference>
<feature type="region of interest" description="Disordered" evidence="1">
    <location>
        <begin position="41"/>
        <end position="68"/>
    </location>
</feature>
<organism evidence="3 4">
    <name type="scientific">Mycena albidolilacea</name>
    <dbReference type="NCBI Taxonomy" id="1033008"/>
    <lineage>
        <taxon>Eukaryota</taxon>
        <taxon>Fungi</taxon>
        <taxon>Dikarya</taxon>
        <taxon>Basidiomycota</taxon>
        <taxon>Agaricomycotina</taxon>
        <taxon>Agaricomycetes</taxon>
        <taxon>Agaricomycetidae</taxon>
        <taxon>Agaricales</taxon>
        <taxon>Marasmiineae</taxon>
        <taxon>Mycenaceae</taxon>
        <taxon>Mycena</taxon>
    </lineage>
</organism>
<evidence type="ECO:0000313" key="3">
    <source>
        <dbReference type="EMBL" id="KAJ7314747.1"/>
    </source>
</evidence>
<comment type="caution">
    <text evidence="3">The sequence shown here is derived from an EMBL/GenBank/DDBJ whole genome shotgun (WGS) entry which is preliminary data.</text>
</comment>
<gene>
    <name evidence="3" type="ORF">DFH08DRAFT_1087100</name>
</gene>
<keyword evidence="4" id="KW-1185">Reference proteome</keyword>
<evidence type="ECO:0000256" key="1">
    <source>
        <dbReference type="SAM" id="MobiDB-lite"/>
    </source>
</evidence>
<accession>A0AAD7EEE0</accession>
<evidence type="ECO:0000313" key="4">
    <source>
        <dbReference type="Proteomes" id="UP001218218"/>
    </source>
</evidence>
<dbReference type="Proteomes" id="UP001218218">
    <property type="component" value="Unassembled WGS sequence"/>
</dbReference>
<name>A0AAD7EEE0_9AGAR</name>
<proteinExistence type="predicted"/>
<dbReference type="InterPro" id="IPR004360">
    <property type="entry name" value="Glyas_Fos-R_dOase_dom"/>
</dbReference>
<dbReference type="Gene3D" id="3.10.180.10">
    <property type="entry name" value="2,3-Dihydroxybiphenyl 1,2-Dioxygenase, domain 1"/>
    <property type="match status" value="1"/>
</dbReference>
<protein>
    <recommendedName>
        <fullName evidence="2">VOC domain-containing protein</fullName>
    </recommendedName>
</protein>
<dbReference type="InterPro" id="IPR037523">
    <property type="entry name" value="VOC_core"/>
</dbReference>
<dbReference type="EMBL" id="JARIHO010000065">
    <property type="protein sequence ID" value="KAJ7314747.1"/>
    <property type="molecule type" value="Genomic_DNA"/>
</dbReference>